<evidence type="ECO:0000313" key="5">
    <source>
        <dbReference type="Proteomes" id="UP001626549"/>
    </source>
</evidence>
<sequence>MRLKVSAGRGAKKAPMTPCIGQRLFSVLGVALFTFLATLPAHAQIPSVSLQGLPATPLIGEEFCVDASFTNTDSTTGYGPYLITVVDSQIRRLSIDFVDIPPQLTQIGTFDATGMLTDPISGIPLTGNPGGSAWIARYPVGSVDQGQPALVMTVCAVVEAGADIGVAKPVEVIPGFEFGDTTVGTNGAITGTPSNSTVTPELARITKANSAPEGERPPGPSHAFVYTWNVDISEGVAIENIVLSDVLPAQIQWTGDPISIASPFGVGCSITGDPNLAPTTGGTVTAECAAVLGTAGTADLSVSVPVYISDVLDETLPDSESIVNTVTFDYDYQGTGFNDTANSTVTAKHATLQKSVAGTGLPGGVLTYVMNFRLTDFPDAPPGSGANTFIIDDVIADGLRFDGTVALVINGATVPITATAIPGPGAGQTSLTWDIAAATGGQLDNGAQGSLTYETTILDTYANGDPVLAADGFDNSATLTYGLTEGGSGSNGSTIDAAVQPNVPDKTIFSPNPVPPVLQPGDEVIFELSLSIPAGNTGNVTFVDFLPRPVFTVADFVEANDLSILPPFASLNPTVTTQASNNSIRMEFGNVATTIATTLRVRLTARIVGTPFADSLFLTNLLETNYDTTDGRTITDLQAVGGTIGAPSLTITKGVIATDNSDAIIVPTPPADPSTETAESDVNGVDAFDEITYLLTVENVGTTPAYNVTFDEPVVGLLACTEPTAGDVVDGNGNVLSFTGSLTTGIVLDDPLAANDGMEGAPYGTDTALATVRCTLDGAVEPLQTVTNEAGVTWTSVPDPAAPFTRVTDTAEAVIATPLVTKTITDISPGYSSQNLRAHIGELVTYDLVITVPEGTSTSVRVEDRLPNGMAFTDVVSIVPSSADITTSLGNFNNVLANAGFNSLGSGETAPDRRLVFGPGNNNSGFGTITNANSDNSVDETITITYRAKVLNASVNTSGQRRRNRARWLWQTSGESRRNVQGRADPIRIVESSLQLAKTFTPDTGDDATPPLVTLTLNHANGTTADAFDVSLSDVLPNDMRVDGPIDDSLCPATPDNITVTSLAASDQVEATWDTFPQGAVCTLSFQTQFIVNPIAGIRLENCAESLWESLLDSDQPVLPSTPNNTLGVERTGNDADPGQQNNYRLQSCDIFTVFGVGLTKNVTATDQSHTDNIPGTPPDAESLTIGETVTFQVVATIPDVNIPNLTITDLLPITDNVLELISARTVFVGSDLTAAFPDPTAAIDDRDGDGVNDRAVLNYGPVTQAADGITDFRDRIRIQVVAKVKDALVNQNNDSTSNAAIARFLPSITSSDNAALEVVEPLLSISKTANTGQAEAGDLVTYTLRVEHSPASRIDAKDLALSDVIPTDLSVASADVRLGAVCSASPDTGPTLTAGEITATWATFPLGSVCEIEFDASVNVTAVTGQTIINTAEAVWTTLDTQGDPDDRSYDLTDQWTLNISAPGITKEITDIDIGDFVLGASSQDLTIGSTVTFTIGADFPDGTTEQAFVTDSMPNTDVAFEITRTEVVAIGSDLSISSGLLVGDAALDCSPGAPQTCAEWLLGNVVNTPDNRPEPDADDRVTFEIDAIVLDNALNSGAPGEDKNLQNRAQLRSNSINVVATTSFDLIEPQLQISKLTENGTLPAIVVAAEQKRFVLEINHTSISTATARSITVTDVLNSDMLWVNDSTVVSDCPGFAIVNSPAPLTNGSLEFSVDSLSVAESFCEIGYDVQAVGAGFPVPSEFPNVATITWESAPTSPESRVGNESDRNFLVSLSTASVSKVVSGTSVPDTGSAQANPLLEDLTIGEQVRYEIVAAFSEGQQTGVVLTDTLQADDPSGPILELIGGNVISIGDNITTSLPGTPVVAGNVITIDYGTVDNVADMVLNEKDTIVYELIARVVDVPNNVAGITLTNTADLNFTGAGLPETSSVDIDVVEPDLAATKNFTDLTEGIATIEITVTNIGTSSAYELTVTDAFDEAFWIPGSLTPITLPPGFTLTEASAAGTTTVTLETEGNPAKPEEVLAPGETLSLTFSMELVNGGIVGVSQIDNTADVEATSLPGVDPAERTYTTTATDSLFFPDLVLEKTWTGPNNPAEPGDTITYTLTLDNNGLAAATTLVISDTPDAIGEFQAGSVSASGIGVVGTGNTPGDTSISVSYTTLAATATATITYDVLLPLPYPDGQTSPEELSNQANADSKEQQGIISDDPTTGTADDPTVVPVIADPVMNVTKDDQVVLTAPGAVIEYLIAYSNLGNQDATGVVITETVPANTVYTAASSAAGWSCADGSGPGTSCDFTVGNLSDTPGNVVFAVLVDTPLPPAVTQIDNLVSITDDGDEFDPGAPVIPSTDTDTEQTPIGGASPQLQITKDDGGIGVTPGQRYSYLIDYANIGNQGATGVVVLETVPDDVAFSAVASLPSVWSCPNGSPPGTVCSITIPLLLASDSGQARFGLDVNFPAEAGRELIINTVDIEDDGANSVLPATDTDTDDTPLIAVPEIYVSKQTDAGIVREGDSIIYTAMYGNQGNQNATGVIVREAVPLGSTFNASNSAPTPWSCADGAPGGTICEYPAGAVNVGFMETLMFAIDVVSTPDNRQIINIIEANDDFSNGLDPVPENNIARVINMFPALSVDTMSRSALFVMALLLLAIARRHQQRKS</sequence>
<reference evidence="4 5" key="1">
    <citation type="submission" date="2023-10" db="EMBL/GenBank/DDBJ databases">
        <title>Two novel species belonging to the OM43/NOR5 clade.</title>
        <authorList>
            <person name="Park M."/>
        </authorList>
    </citation>
    <scope>NUCLEOTIDE SEQUENCE [LARGE SCALE GENOMIC DNA]</scope>
    <source>
        <strain evidence="4 5">IMCC45268</strain>
    </source>
</reference>
<dbReference type="InterPro" id="IPR001434">
    <property type="entry name" value="OmcB-like_DUF11"/>
</dbReference>
<accession>A0ABZ0IER0</accession>
<feature type="domain" description="DUF11" evidence="3">
    <location>
        <begin position="2231"/>
        <end position="2337"/>
    </location>
</feature>
<evidence type="ECO:0000313" key="4">
    <source>
        <dbReference type="EMBL" id="WOJ98022.1"/>
    </source>
</evidence>
<feature type="region of interest" description="Disordered" evidence="1">
    <location>
        <begin position="1118"/>
        <end position="1142"/>
    </location>
</feature>
<feature type="compositionally biased region" description="Low complexity" evidence="1">
    <location>
        <begin position="2208"/>
        <end position="2218"/>
    </location>
</feature>
<feature type="region of interest" description="Disordered" evidence="1">
    <location>
        <begin position="2182"/>
        <end position="2218"/>
    </location>
</feature>
<dbReference type="NCBIfam" id="TIGR01451">
    <property type="entry name" value="B_ant_repeat"/>
    <property type="match status" value="3"/>
</dbReference>
<feature type="domain" description="DUF11" evidence="3">
    <location>
        <begin position="2083"/>
        <end position="2204"/>
    </location>
</feature>
<dbReference type="InterPro" id="IPR051172">
    <property type="entry name" value="Chlamydia_OmcB"/>
</dbReference>
<proteinExistence type="predicted"/>
<dbReference type="Gene3D" id="2.60.40.740">
    <property type="match status" value="2"/>
</dbReference>
<keyword evidence="2" id="KW-0812">Transmembrane</keyword>
<organism evidence="4 5">
    <name type="scientific">Congregibacter brevis</name>
    <dbReference type="NCBI Taxonomy" id="3081201"/>
    <lineage>
        <taxon>Bacteria</taxon>
        <taxon>Pseudomonadati</taxon>
        <taxon>Pseudomonadota</taxon>
        <taxon>Gammaproteobacteria</taxon>
        <taxon>Cellvibrionales</taxon>
        <taxon>Halieaceae</taxon>
        <taxon>Congregibacter</taxon>
    </lineage>
</organism>
<dbReference type="PANTHER" id="PTHR34819">
    <property type="entry name" value="LARGE CYSTEINE-RICH PERIPLASMIC PROTEIN OMCB"/>
    <property type="match status" value="1"/>
</dbReference>
<keyword evidence="5" id="KW-1185">Reference proteome</keyword>
<feature type="domain" description="DUF11" evidence="3">
    <location>
        <begin position="1324"/>
        <end position="1444"/>
    </location>
</feature>
<dbReference type="EMBL" id="CP136865">
    <property type="protein sequence ID" value="WOJ98022.1"/>
    <property type="molecule type" value="Genomic_DNA"/>
</dbReference>
<evidence type="ECO:0000259" key="3">
    <source>
        <dbReference type="Pfam" id="PF01345"/>
    </source>
</evidence>
<feature type="domain" description="DUF11" evidence="3">
    <location>
        <begin position="2499"/>
        <end position="2621"/>
    </location>
</feature>
<keyword evidence="2" id="KW-0472">Membrane</keyword>
<dbReference type="Pfam" id="PF01345">
    <property type="entry name" value="DUF11"/>
    <property type="match status" value="4"/>
</dbReference>
<gene>
    <name evidence="4" type="ORF">R0137_05450</name>
</gene>
<name>A0ABZ0IER0_9GAMM</name>
<evidence type="ECO:0000256" key="2">
    <source>
        <dbReference type="SAM" id="Phobius"/>
    </source>
</evidence>
<protein>
    <recommendedName>
        <fullName evidence="3">DUF11 domain-containing protein</fullName>
    </recommendedName>
</protein>
<dbReference type="PANTHER" id="PTHR34819:SF3">
    <property type="entry name" value="CELL SURFACE PROTEIN"/>
    <property type="match status" value="1"/>
</dbReference>
<feature type="compositionally biased region" description="Polar residues" evidence="1">
    <location>
        <begin position="2184"/>
        <end position="2205"/>
    </location>
</feature>
<dbReference type="InterPro" id="IPR047589">
    <property type="entry name" value="DUF11_rpt"/>
</dbReference>
<keyword evidence="2" id="KW-1133">Transmembrane helix</keyword>
<dbReference type="RefSeq" id="WP_407329175.1">
    <property type="nucleotide sequence ID" value="NZ_CP136865.1"/>
</dbReference>
<feature type="transmembrane region" description="Helical" evidence="2">
    <location>
        <begin position="2633"/>
        <end position="2650"/>
    </location>
</feature>
<dbReference type="Proteomes" id="UP001626549">
    <property type="component" value="Chromosome"/>
</dbReference>
<evidence type="ECO:0000256" key="1">
    <source>
        <dbReference type="SAM" id="MobiDB-lite"/>
    </source>
</evidence>